<reference evidence="1 2" key="1">
    <citation type="journal article" date="2018" name="Nat. Genet.">
        <title>The Rosa genome provides new insights in the design of modern roses.</title>
        <authorList>
            <person name="Bendahmane M."/>
        </authorList>
    </citation>
    <scope>NUCLEOTIDE SEQUENCE [LARGE SCALE GENOMIC DNA]</scope>
    <source>
        <strain evidence="2">cv. Old Blush</strain>
    </source>
</reference>
<organism evidence="1 2">
    <name type="scientific">Rosa chinensis</name>
    <name type="common">China rose</name>
    <dbReference type="NCBI Taxonomy" id="74649"/>
    <lineage>
        <taxon>Eukaryota</taxon>
        <taxon>Viridiplantae</taxon>
        <taxon>Streptophyta</taxon>
        <taxon>Embryophyta</taxon>
        <taxon>Tracheophyta</taxon>
        <taxon>Spermatophyta</taxon>
        <taxon>Magnoliopsida</taxon>
        <taxon>eudicotyledons</taxon>
        <taxon>Gunneridae</taxon>
        <taxon>Pentapetalae</taxon>
        <taxon>rosids</taxon>
        <taxon>fabids</taxon>
        <taxon>Rosales</taxon>
        <taxon>Rosaceae</taxon>
        <taxon>Rosoideae</taxon>
        <taxon>Rosoideae incertae sedis</taxon>
        <taxon>Rosa</taxon>
    </lineage>
</organism>
<name>A0A2P6PPX1_ROSCH</name>
<evidence type="ECO:0000313" key="2">
    <source>
        <dbReference type="Proteomes" id="UP000238479"/>
    </source>
</evidence>
<keyword evidence="2" id="KW-1185">Reference proteome</keyword>
<dbReference type="Gramene" id="PRQ23971">
    <property type="protein sequence ID" value="PRQ23971"/>
    <property type="gene ID" value="RchiOBHm_Chr6g0267251"/>
</dbReference>
<dbReference type="Proteomes" id="UP000238479">
    <property type="component" value="Chromosome 6"/>
</dbReference>
<gene>
    <name evidence="1" type="ORF">RchiOBHm_Chr6g0267251</name>
</gene>
<accession>A0A2P6PPX1</accession>
<dbReference type="AlphaFoldDB" id="A0A2P6PPX1"/>
<comment type="caution">
    <text evidence="1">The sequence shown here is derived from an EMBL/GenBank/DDBJ whole genome shotgun (WGS) entry which is preliminary data.</text>
</comment>
<evidence type="ECO:0000313" key="1">
    <source>
        <dbReference type="EMBL" id="PRQ23971.1"/>
    </source>
</evidence>
<sequence length="138" mass="16045">MKWHFCPFCFAQLQVCHSSTPFLRDGFYFSLTVVVFHNRNHLPESRVFLIISSSSSSIPTDSVEEEVEAVLYETRVCEIQIGGEKSVSYRRSLGYEKEEERLKILVKEIICKEVCVLFFYRCSSVHCLEVSHRLIAIQ</sequence>
<protein>
    <submittedName>
        <fullName evidence="1">Uncharacterized protein</fullName>
    </submittedName>
</protein>
<dbReference type="EMBL" id="PDCK01000044">
    <property type="protein sequence ID" value="PRQ23971.1"/>
    <property type="molecule type" value="Genomic_DNA"/>
</dbReference>
<proteinExistence type="predicted"/>